<feature type="signal peptide" evidence="2">
    <location>
        <begin position="1"/>
        <end position="20"/>
    </location>
</feature>
<feature type="chain" id="PRO_5035319805" evidence="2">
    <location>
        <begin position="21"/>
        <end position="983"/>
    </location>
</feature>
<accession>A0A8J6Y6N0</accession>
<dbReference type="InterPro" id="IPR052025">
    <property type="entry name" value="Xyloglucanase_GH74"/>
</dbReference>
<dbReference type="CDD" id="cd15482">
    <property type="entry name" value="Sialidase_non-viral"/>
    <property type="match status" value="1"/>
</dbReference>
<dbReference type="AlphaFoldDB" id="A0A8J6Y6N0"/>
<keyword evidence="2" id="KW-0732">Signal</keyword>
<evidence type="ECO:0000256" key="1">
    <source>
        <dbReference type="SAM" id="MobiDB-lite"/>
    </source>
</evidence>
<gene>
    <name evidence="3" type="ORF">IFK94_08790</name>
</gene>
<dbReference type="Proteomes" id="UP000648239">
    <property type="component" value="Unassembled WGS sequence"/>
</dbReference>
<proteinExistence type="predicted"/>
<dbReference type="Gene3D" id="2.130.10.10">
    <property type="entry name" value="YVTN repeat-like/Quinoprotein amine dehydrogenase"/>
    <property type="match status" value="5"/>
</dbReference>
<name>A0A8J6Y6N0_9BACT</name>
<feature type="region of interest" description="Disordered" evidence="1">
    <location>
        <begin position="23"/>
        <end position="43"/>
    </location>
</feature>
<dbReference type="InterPro" id="IPR015943">
    <property type="entry name" value="WD40/YVTN_repeat-like_dom_sf"/>
</dbReference>
<feature type="region of interest" description="Disordered" evidence="1">
    <location>
        <begin position="951"/>
        <end position="983"/>
    </location>
</feature>
<comment type="caution">
    <text evidence="3">The sequence shown here is derived from an EMBL/GenBank/DDBJ whole genome shotgun (WGS) entry which is preliminary data.</text>
</comment>
<evidence type="ECO:0000313" key="3">
    <source>
        <dbReference type="EMBL" id="MBD3868210.1"/>
    </source>
</evidence>
<dbReference type="SUPFAM" id="SSF110296">
    <property type="entry name" value="Oligoxyloglucan reducing end-specific cellobiohydrolase"/>
    <property type="match status" value="3"/>
</dbReference>
<protein>
    <submittedName>
        <fullName evidence="3">Glycosyl hydrolase</fullName>
    </submittedName>
</protein>
<dbReference type="PANTHER" id="PTHR43739:SF5">
    <property type="entry name" value="EXO-ALPHA-SIALIDASE"/>
    <property type="match status" value="1"/>
</dbReference>
<dbReference type="GO" id="GO:0010411">
    <property type="term" value="P:xyloglucan metabolic process"/>
    <property type="evidence" value="ECO:0007669"/>
    <property type="project" value="TreeGrafter"/>
</dbReference>
<keyword evidence="3" id="KW-0378">Hydrolase</keyword>
<dbReference type="GO" id="GO:0016787">
    <property type="term" value="F:hydrolase activity"/>
    <property type="evidence" value="ECO:0007669"/>
    <property type="project" value="UniProtKB-KW"/>
</dbReference>
<evidence type="ECO:0000313" key="4">
    <source>
        <dbReference type="Proteomes" id="UP000648239"/>
    </source>
</evidence>
<dbReference type="PANTHER" id="PTHR43739">
    <property type="entry name" value="XYLOGLUCANASE (EUROFUNG)"/>
    <property type="match status" value="1"/>
</dbReference>
<dbReference type="EMBL" id="JACXWD010000025">
    <property type="protein sequence ID" value="MBD3868210.1"/>
    <property type="molecule type" value="Genomic_DNA"/>
</dbReference>
<evidence type="ECO:0000256" key="2">
    <source>
        <dbReference type="SAM" id="SignalP"/>
    </source>
</evidence>
<sequence length="983" mass="109105">MLQRTLTCFLLSLLVIGVSAAATRPDPQGSSTPEQSEAAWRQHQAMAGSSPFQGLPWRCIGPLQMGGRLVDIEVVPESPYSFYVAFASGGLWKTDNNGVTFEPLFDRQPSMIMGDIALDPSNPSTVWVGTGENNSSRSSYGGLGLFRSRDAGKTWEPAGLAGTDRIGRILVDPRDGNRVYVAALGKLYTPGGERGVYRTTDGGETWNLVLPGGEWTGFVDLVMDPSDPDTLYAASWDRMRRPWNFVEGGPGSGIYKSIDGGENWIRLQGGFPNGEHVGRIGLAIAPSAPATVYAFLDNQELLPESMWDLGDGAVTPKRLRTMTREEFLNTDPEEIEDFLRSNDLDPALDAEQLLEMVREGDLDLDTIRNALDDANSNLFNSDLRGAEVYRSDDGGKSWKLTHDQPIVKMVHTYGYYFGQIRVSPENPDRIYILGVPLLTSDDGGKGWRNINEPNVHGDHQSFWIDPAFPDRVLDGNDGGLNMSYDGGKSWLKLNPVPVGQFYTVAVDMADPYNVYGGLQDNGVWKGSSRTDLRAGSDWTRIGGGDGMYVQVDNRDNSTTYLGYQFGNYRRIGKAGGTRVKPRNGIREPALRYNWNSPIALSPHNQDILYFGSNRLFRSMNQGETFEAISPDLTRSQERGDVPFATISSISESTLKFGLLWAGTDDGQVWVSADGGSEWKDVAGALPRERWVSRVEASRHEEKRAYVSLNGYRDDDMTAYVYATENLGQTWSPIAGGLPAEPVNVVREDPVNPDVLYVGTDRGVYVSMNRGESWDSLAGGIPHVPVHDLVIHPRERELVAGTHGRSVWILDVLPVQEMDRKIRESKAHMFPLEPVQASRSWKSRRDPWWHRPEYDPSIRIPFWVGQAGSVELAVLDGEGRELWSRELEATAGVNQAEWSLLLDEKAALKAEKKRLDGEKDKEAGPEDMPWSEAVRLLRPLYITPGTYSVRLTAGGDEHTTELEITAPEPREPRVKPEPKIRGRK</sequence>
<reference evidence="3 4" key="1">
    <citation type="submission" date="2020-08" db="EMBL/GenBank/DDBJ databases">
        <title>Acidobacteriota in marine sediments use diverse sulfur dissimilation pathways.</title>
        <authorList>
            <person name="Wasmund K."/>
        </authorList>
    </citation>
    <scope>NUCLEOTIDE SEQUENCE [LARGE SCALE GENOMIC DNA]</scope>
    <source>
        <strain evidence="3">MAG AM4</strain>
    </source>
</reference>
<organism evidence="3 4">
    <name type="scientific">Candidatus Polarisedimenticola svalbardensis</name>
    <dbReference type="NCBI Taxonomy" id="2886004"/>
    <lineage>
        <taxon>Bacteria</taxon>
        <taxon>Pseudomonadati</taxon>
        <taxon>Acidobacteriota</taxon>
        <taxon>Candidatus Polarisedimenticolia</taxon>
        <taxon>Candidatus Polarisedimenticolales</taxon>
        <taxon>Candidatus Polarisedimenticolaceae</taxon>
        <taxon>Candidatus Polarisedimenticola</taxon>
    </lineage>
</organism>
<feature type="compositionally biased region" description="Basic and acidic residues" evidence="1">
    <location>
        <begin position="967"/>
        <end position="983"/>
    </location>
</feature>